<dbReference type="InterPro" id="IPR015797">
    <property type="entry name" value="NUDIX_hydrolase-like_dom_sf"/>
</dbReference>
<dbReference type="InterPro" id="IPR045121">
    <property type="entry name" value="CoAse"/>
</dbReference>
<evidence type="ECO:0000256" key="4">
    <source>
        <dbReference type="ARBA" id="ARBA00022801"/>
    </source>
</evidence>
<keyword evidence="4 8" id="KW-0378">Hydrolase</keyword>
<dbReference type="PANTHER" id="PTHR12992">
    <property type="entry name" value="NUDIX HYDROLASE"/>
    <property type="match status" value="1"/>
</dbReference>
<keyword evidence="5" id="KW-0460">Magnesium</keyword>
<dbReference type="Pfam" id="PF00293">
    <property type="entry name" value="NUDIX"/>
    <property type="match status" value="1"/>
</dbReference>
<keyword evidence="6" id="KW-0464">Manganese</keyword>
<evidence type="ECO:0000256" key="5">
    <source>
        <dbReference type="ARBA" id="ARBA00022842"/>
    </source>
</evidence>
<dbReference type="PANTHER" id="PTHR12992:SF11">
    <property type="entry name" value="MITOCHONDRIAL COENZYME A DIPHOSPHATASE NUDT8"/>
    <property type="match status" value="1"/>
</dbReference>
<dbReference type="STRING" id="1035.BN961_02370"/>
<protein>
    <submittedName>
        <fullName evidence="8">NUDIX hydrolase</fullName>
    </submittedName>
</protein>
<reference evidence="8 9" key="1">
    <citation type="journal article" date="2014" name="Genome Announc.">
        <title>Genome Sequence of Afipia felis Strain 76713, Isolated in Hospital Water Using an Amoeba Co-Culture Procedure.</title>
        <authorList>
            <person name="Benamar S."/>
            <person name="La Scola B."/>
            <person name="Croce O."/>
        </authorList>
    </citation>
    <scope>NUCLEOTIDE SEQUENCE [LARGE SCALE GENOMIC DNA]</scope>
    <source>
        <strain evidence="8 9">76713</strain>
    </source>
</reference>
<proteinExistence type="predicted"/>
<sequence>MNDSFLKDKAGADALPVPHRASIDMGSAEFFERARARLNFDVPAALADPSIVAKTGDRGTDWMLEIVAREKPIRQAAVLIGIVEREQPSVLLTTRAGHLSDHPGQISFPGGKIDPQDVSPMEAALREAKEEVGLTRDFIEPVGYLDVYSTSFGFRILPTLARIRPGFDLTLNTSEVDDAFEVPLAFLMDPANHKQGTKEYRGKLRYFYEMPYEQRYIWGATAGMLRVLYERIYTP</sequence>
<comment type="cofactor">
    <cofactor evidence="1">
        <name>Mn(2+)</name>
        <dbReference type="ChEBI" id="CHEBI:29035"/>
    </cofactor>
</comment>
<gene>
    <name evidence="8" type="ORF">BN961_02370</name>
</gene>
<dbReference type="NCBIfam" id="NF007980">
    <property type="entry name" value="PRK10707.1"/>
    <property type="match status" value="1"/>
</dbReference>
<dbReference type="AlphaFoldDB" id="A0A090MNI0"/>
<dbReference type="PROSITE" id="PS51462">
    <property type="entry name" value="NUDIX"/>
    <property type="match status" value="1"/>
</dbReference>
<dbReference type="OrthoDB" id="9802805at2"/>
<evidence type="ECO:0000256" key="1">
    <source>
        <dbReference type="ARBA" id="ARBA00001936"/>
    </source>
</evidence>
<name>A0A090MNI0_AFIFE</name>
<evidence type="ECO:0000313" key="9">
    <source>
        <dbReference type="Proteomes" id="UP000035762"/>
    </source>
</evidence>
<comment type="caution">
    <text evidence="8">The sequence shown here is derived from an EMBL/GenBank/DDBJ whole genome shotgun (WGS) entry which is preliminary data.</text>
</comment>
<evidence type="ECO:0000313" key="8">
    <source>
        <dbReference type="EMBL" id="CEG08950.1"/>
    </source>
</evidence>
<dbReference type="GO" id="GO:0010945">
    <property type="term" value="F:coenzyme A diphosphatase activity"/>
    <property type="evidence" value="ECO:0007669"/>
    <property type="project" value="InterPro"/>
</dbReference>
<feature type="domain" description="Nudix hydrolase" evidence="7">
    <location>
        <begin position="73"/>
        <end position="205"/>
    </location>
</feature>
<dbReference type="InterPro" id="IPR000086">
    <property type="entry name" value="NUDIX_hydrolase_dom"/>
</dbReference>
<evidence type="ECO:0000256" key="2">
    <source>
        <dbReference type="ARBA" id="ARBA00001946"/>
    </source>
</evidence>
<dbReference type="GO" id="GO:0046872">
    <property type="term" value="F:metal ion binding"/>
    <property type="evidence" value="ECO:0007669"/>
    <property type="project" value="UniProtKB-KW"/>
</dbReference>
<evidence type="ECO:0000256" key="3">
    <source>
        <dbReference type="ARBA" id="ARBA00022723"/>
    </source>
</evidence>
<evidence type="ECO:0000256" key="6">
    <source>
        <dbReference type="ARBA" id="ARBA00023211"/>
    </source>
</evidence>
<dbReference type="CDD" id="cd03426">
    <property type="entry name" value="NUDIX_CoAse_Nudt7"/>
    <property type="match status" value="1"/>
</dbReference>
<dbReference type="RefSeq" id="WP_009340329.1">
    <property type="nucleotide sequence ID" value="NZ_CCAZ020000001.1"/>
</dbReference>
<keyword evidence="9" id="KW-1185">Reference proteome</keyword>
<dbReference type="EMBL" id="CCAZ020000001">
    <property type="protein sequence ID" value="CEG08950.1"/>
    <property type="molecule type" value="Genomic_DNA"/>
</dbReference>
<accession>A0A090MNI0</accession>
<dbReference type="Gene3D" id="3.90.79.10">
    <property type="entry name" value="Nucleoside Triphosphate Pyrophosphohydrolase"/>
    <property type="match status" value="1"/>
</dbReference>
<comment type="cofactor">
    <cofactor evidence="2">
        <name>Mg(2+)</name>
        <dbReference type="ChEBI" id="CHEBI:18420"/>
    </cofactor>
</comment>
<dbReference type="Proteomes" id="UP000035762">
    <property type="component" value="Unassembled WGS sequence"/>
</dbReference>
<organism evidence="8 9">
    <name type="scientific">Afipia felis</name>
    <name type="common">Cat scratch disease bacillus</name>
    <dbReference type="NCBI Taxonomy" id="1035"/>
    <lineage>
        <taxon>Bacteria</taxon>
        <taxon>Pseudomonadati</taxon>
        <taxon>Pseudomonadota</taxon>
        <taxon>Alphaproteobacteria</taxon>
        <taxon>Hyphomicrobiales</taxon>
        <taxon>Nitrobacteraceae</taxon>
        <taxon>Afipia</taxon>
    </lineage>
</organism>
<dbReference type="SUPFAM" id="SSF55811">
    <property type="entry name" value="Nudix"/>
    <property type="match status" value="1"/>
</dbReference>
<evidence type="ECO:0000259" key="7">
    <source>
        <dbReference type="PROSITE" id="PS51462"/>
    </source>
</evidence>
<keyword evidence="3" id="KW-0479">Metal-binding</keyword>